<dbReference type="Gene3D" id="2.40.30.170">
    <property type="match status" value="1"/>
</dbReference>
<dbReference type="Gene3D" id="2.40.50.100">
    <property type="match status" value="1"/>
</dbReference>
<protein>
    <submittedName>
        <fullName evidence="6">Efflux transporter, RND family, MFP subunit</fullName>
    </submittedName>
</protein>
<dbReference type="Pfam" id="PF25917">
    <property type="entry name" value="BSH_RND"/>
    <property type="match status" value="1"/>
</dbReference>
<organism evidence="6 7">
    <name type="scientific">Sutterella parvirubra YIT 11816</name>
    <dbReference type="NCBI Taxonomy" id="762967"/>
    <lineage>
        <taxon>Bacteria</taxon>
        <taxon>Pseudomonadati</taxon>
        <taxon>Pseudomonadota</taxon>
        <taxon>Betaproteobacteria</taxon>
        <taxon>Burkholderiales</taxon>
        <taxon>Sutterellaceae</taxon>
        <taxon>Sutterella</taxon>
    </lineage>
</organism>
<keyword evidence="2" id="KW-0175">Coiled coil</keyword>
<accession>H3KGN9</accession>
<dbReference type="GO" id="GO:0046677">
    <property type="term" value="P:response to antibiotic"/>
    <property type="evidence" value="ECO:0007669"/>
    <property type="project" value="TreeGrafter"/>
</dbReference>
<dbReference type="Proteomes" id="UP000004956">
    <property type="component" value="Unassembled WGS sequence"/>
</dbReference>
<dbReference type="InterPro" id="IPR058637">
    <property type="entry name" value="YknX-like_C"/>
</dbReference>
<evidence type="ECO:0000313" key="6">
    <source>
        <dbReference type="EMBL" id="EHY30706.1"/>
    </source>
</evidence>
<feature type="domain" description="YknX-like C-terminal permuted SH3-like" evidence="5">
    <location>
        <begin position="289"/>
        <end position="356"/>
    </location>
</feature>
<feature type="domain" description="Multidrug resistance protein MdtA-like alpha-helical hairpin" evidence="3">
    <location>
        <begin position="102"/>
        <end position="171"/>
    </location>
</feature>
<gene>
    <name evidence="6" type="ORF">HMPREF9440_01921</name>
</gene>
<dbReference type="Gene3D" id="1.10.287.470">
    <property type="entry name" value="Helix hairpin bin"/>
    <property type="match status" value="1"/>
</dbReference>
<dbReference type="PANTHER" id="PTHR30158:SF24">
    <property type="entry name" value="HLYD FAMILY SECRETION PROTEIN"/>
    <property type="match status" value="1"/>
</dbReference>
<dbReference type="InterPro" id="IPR006143">
    <property type="entry name" value="RND_pump_MFP"/>
</dbReference>
<dbReference type="EMBL" id="AFBQ01000290">
    <property type="protein sequence ID" value="EHY30706.1"/>
    <property type="molecule type" value="Genomic_DNA"/>
</dbReference>
<sequence>MDRRKLIALAGAASALLALTGCQKEARAPTPAKPLPVTTHVAHATNEPHWIEILGQAEGGREVEVRAQVSGLLQSIEYQEGDLVEAGDVLFRIDPQSFRAKYEAARAQREEAASNLEQAERELKRNDALLKSGAVAQKTYDDALSLRNQMRHALATAKANEHDAKINLDWTEVRAPATGYAERAQVNPGALITSATTLLTTVTQHDDVRVTFAPSDRDLAGATVTTANPVRLFRKDGTELQAKLDYVAQSITADLGSRTMRARVQEGAALLPGEFVKVRLQTFVEEGVFRVPQKAVLQRPDGTYALYLVRDGKARAQTVTVGLWEGADWIIRSGLREGDVVITNQLVRLRDGAAVTTEDEAANADASQADAG</sequence>
<dbReference type="OrthoDB" id="9783047at2"/>
<evidence type="ECO:0000259" key="4">
    <source>
        <dbReference type="Pfam" id="PF25917"/>
    </source>
</evidence>
<dbReference type="HOGENOM" id="CLU_018816_2_1_4"/>
<name>H3KGN9_9BURK</name>
<comment type="similarity">
    <text evidence="1">Belongs to the membrane fusion protein (MFP) (TC 8.A.1) family.</text>
</comment>
<dbReference type="Pfam" id="PF25989">
    <property type="entry name" value="YknX_C"/>
    <property type="match status" value="1"/>
</dbReference>
<feature type="domain" description="Multidrug resistance protein MdtA-like barrel-sandwich hybrid" evidence="4">
    <location>
        <begin position="61"/>
        <end position="203"/>
    </location>
</feature>
<evidence type="ECO:0000313" key="7">
    <source>
        <dbReference type="Proteomes" id="UP000004956"/>
    </source>
</evidence>
<dbReference type="SUPFAM" id="SSF111369">
    <property type="entry name" value="HlyD-like secretion proteins"/>
    <property type="match status" value="1"/>
</dbReference>
<dbReference type="Pfam" id="PF25876">
    <property type="entry name" value="HH_MFP_RND"/>
    <property type="match status" value="1"/>
</dbReference>
<dbReference type="Gene3D" id="2.40.420.20">
    <property type="match status" value="1"/>
</dbReference>
<dbReference type="RefSeq" id="WP_008543094.1">
    <property type="nucleotide sequence ID" value="NZ_JH605002.1"/>
</dbReference>
<dbReference type="InterPro" id="IPR058624">
    <property type="entry name" value="MdtA-like_HH"/>
</dbReference>
<evidence type="ECO:0000256" key="2">
    <source>
        <dbReference type="SAM" id="Coils"/>
    </source>
</evidence>
<evidence type="ECO:0000259" key="5">
    <source>
        <dbReference type="Pfam" id="PF25989"/>
    </source>
</evidence>
<dbReference type="GO" id="GO:0022857">
    <property type="term" value="F:transmembrane transporter activity"/>
    <property type="evidence" value="ECO:0007669"/>
    <property type="project" value="InterPro"/>
</dbReference>
<dbReference type="PANTHER" id="PTHR30158">
    <property type="entry name" value="ACRA/E-RELATED COMPONENT OF DRUG EFFLUX TRANSPORTER"/>
    <property type="match status" value="1"/>
</dbReference>
<dbReference type="AlphaFoldDB" id="H3KGN9"/>
<evidence type="ECO:0000259" key="3">
    <source>
        <dbReference type="Pfam" id="PF25876"/>
    </source>
</evidence>
<keyword evidence="7" id="KW-1185">Reference proteome</keyword>
<dbReference type="NCBIfam" id="TIGR01730">
    <property type="entry name" value="RND_mfp"/>
    <property type="match status" value="1"/>
</dbReference>
<reference evidence="6 7" key="1">
    <citation type="submission" date="2011-11" db="EMBL/GenBank/DDBJ databases">
        <authorList>
            <person name="Weinstock G."/>
            <person name="Sodergren E."/>
            <person name="Clifton S."/>
            <person name="Fulton L."/>
            <person name="Fulton B."/>
            <person name="Courtney L."/>
            <person name="Fronick C."/>
            <person name="Harrison M."/>
            <person name="Strong C."/>
            <person name="Farmer C."/>
            <person name="Delahaunty K."/>
            <person name="Markovic C."/>
            <person name="Hall O."/>
            <person name="Minx P."/>
            <person name="Tomlinson C."/>
            <person name="Mitreva M."/>
            <person name="Hou S."/>
            <person name="Chen J."/>
            <person name="Wollam A."/>
            <person name="Pepin K.H."/>
            <person name="Johnson M."/>
            <person name="Bhonagiri V."/>
            <person name="Zhang X."/>
            <person name="Suruliraj S."/>
            <person name="Warren W."/>
            <person name="Chinwalla A."/>
            <person name="Mardis E.R."/>
            <person name="Wilson R.K."/>
        </authorList>
    </citation>
    <scope>NUCLEOTIDE SEQUENCE [LARGE SCALE GENOMIC DNA]</scope>
    <source>
        <strain evidence="6 7">YIT 11816</strain>
    </source>
</reference>
<dbReference type="InterPro" id="IPR058625">
    <property type="entry name" value="MdtA-like_BSH"/>
</dbReference>
<dbReference type="GO" id="GO:0005886">
    <property type="term" value="C:plasma membrane"/>
    <property type="evidence" value="ECO:0007669"/>
    <property type="project" value="TreeGrafter"/>
</dbReference>
<dbReference type="PROSITE" id="PS51257">
    <property type="entry name" value="PROKAR_LIPOPROTEIN"/>
    <property type="match status" value="1"/>
</dbReference>
<dbReference type="PATRIC" id="fig|762967.3.peg.1512"/>
<proteinExistence type="inferred from homology"/>
<dbReference type="GO" id="GO:0030313">
    <property type="term" value="C:cell envelope"/>
    <property type="evidence" value="ECO:0007669"/>
    <property type="project" value="UniProtKB-SubCell"/>
</dbReference>
<dbReference type="STRING" id="762967.HMPREF9440_01921"/>
<comment type="caution">
    <text evidence="6">The sequence shown here is derived from an EMBL/GenBank/DDBJ whole genome shotgun (WGS) entry which is preliminary data.</text>
</comment>
<feature type="coiled-coil region" evidence="2">
    <location>
        <begin position="99"/>
        <end position="129"/>
    </location>
</feature>
<evidence type="ECO:0000256" key="1">
    <source>
        <dbReference type="ARBA" id="ARBA00009477"/>
    </source>
</evidence>